<organism evidence="1 2">
    <name type="scientific">Hypoxylon rubiginosum</name>
    <dbReference type="NCBI Taxonomy" id="110542"/>
    <lineage>
        <taxon>Eukaryota</taxon>
        <taxon>Fungi</taxon>
        <taxon>Dikarya</taxon>
        <taxon>Ascomycota</taxon>
        <taxon>Pezizomycotina</taxon>
        <taxon>Sordariomycetes</taxon>
        <taxon>Xylariomycetidae</taxon>
        <taxon>Xylariales</taxon>
        <taxon>Hypoxylaceae</taxon>
        <taxon>Hypoxylon</taxon>
    </lineage>
</organism>
<keyword evidence="2" id="KW-1185">Reference proteome</keyword>
<sequence length="70" mass="7582">MHFFSACLLANLAHARQPVFPVSLTIPTSTGDADVIRSLHRSSPSPWQALGLVDVGPNCNRTRLRGALKD</sequence>
<evidence type="ECO:0000313" key="1">
    <source>
        <dbReference type="EMBL" id="KAI6088502.1"/>
    </source>
</evidence>
<comment type="caution">
    <text evidence="1">The sequence shown here is derived from an EMBL/GenBank/DDBJ whole genome shotgun (WGS) entry which is preliminary data.</text>
</comment>
<evidence type="ECO:0000313" key="2">
    <source>
        <dbReference type="Proteomes" id="UP001497680"/>
    </source>
</evidence>
<reference evidence="1 2" key="1">
    <citation type="journal article" date="2022" name="New Phytol.">
        <title>Ecological generalism drives hyperdiversity of secondary metabolite gene clusters in xylarialean endophytes.</title>
        <authorList>
            <person name="Franco M.E.E."/>
            <person name="Wisecaver J.H."/>
            <person name="Arnold A.E."/>
            <person name="Ju Y.M."/>
            <person name="Slot J.C."/>
            <person name="Ahrendt S."/>
            <person name="Moore L.P."/>
            <person name="Eastman K.E."/>
            <person name="Scott K."/>
            <person name="Konkel Z."/>
            <person name="Mondo S.J."/>
            <person name="Kuo A."/>
            <person name="Hayes R.D."/>
            <person name="Haridas S."/>
            <person name="Andreopoulos B."/>
            <person name="Riley R."/>
            <person name="LaButti K."/>
            <person name="Pangilinan J."/>
            <person name="Lipzen A."/>
            <person name="Amirebrahimi M."/>
            <person name="Yan J."/>
            <person name="Adam C."/>
            <person name="Keymanesh K."/>
            <person name="Ng V."/>
            <person name="Louie K."/>
            <person name="Northen T."/>
            <person name="Drula E."/>
            <person name="Henrissat B."/>
            <person name="Hsieh H.M."/>
            <person name="Youens-Clark K."/>
            <person name="Lutzoni F."/>
            <person name="Miadlikowska J."/>
            <person name="Eastwood D.C."/>
            <person name="Hamelin R.C."/>
            <person name="Grigoriev I.V."/>
            <person name="U'Ren J.M."/>
        </authorList>
    </citation>
    <scope>NUCLEOTIDE SEQUENCE [LARGE SCALE GENOMIC DNA]</scope>
    <source>
        <strain evidence="1 2">ER1909</strain>
    </source>
</reference>
<protein>
    <submittedName>
        <fullName evidence="1">Uncharacterized protein</fullName>
    </submittedName>
</protein>
<name>A0ACC0D6W7_9PEZI</name>
<proteinExistence type="predicted"/>
<accession>A0ACC0D6W7</accession>
<dbReference type="Proteomes" id="UP001497680">
    <property type="component" value="Unassembled WGS sequence"/>
</dbReference>
<dbReference type="EMBL" id="MU394301">
    <property type="protein sequence ID" value="KAI6088502.1"/>
    <property type="molecule type" value="Genomic_DNA"/>
</dbReference>
<gene>
    <name evidence="1" type="ORF">F4821DRAFT_233916</name>
</gene>